<protein>
    <submittedName>
        <fullName evidence="1">Uncharacterized protein</fullName>
    </submittedName>
</protein>
<reference evidence="1" key="1">
    <citation type="submission" date="2020-03" db="EMBL/GenBank/DDBJ databases">
        <title>The deep terrestrial virosphere.</title>
        <authorList>
            <person name="Holmfeldt K."/>
            <person name="Nilsson E."/>
            <person name="Simone D."/>
            <person name="Lopez-Fernandez M."/>
            <person name="Wu X."/>
            <person name="de Brujin I."/>
            <person name="Lundin D."/>
            <person name="Andersson A."/>
            <person name="Bertilsson S."/>
            <person name="Dopson M."/>
        </authorList>
    </citation>
    <scope>NUCLEOTIDE SEQUENCE</scope>
    <source>
        <strain evidence="1">TM448A00598</strain>
    </source>
</reference>
<gene>
    <name evidence="1" type="ORF">TM448A00598_0017</name>
</gene>
<dbReference type="AlphaFoldDB" id="A0A6H1ZI16"/>
<accession>A0A6H1ZI16</accession>
<sequence length="60" mass="6916">MKKEATKKEVVLIKDVEREYKMNFGVRGDMKVGTYLKRTGLPSLALCFNKILALRTEPKE</sequence>
<evidence type="ECO:0000313" key="1">
    <source>
        <dbReference type="EMBL" id="QJA47071.1"/>
    </source>
</evidence>
<organism evidence="1">
    <name type="scientific">viral metagenome</name>
    <dbReference type="NCBI Taxonomy" id="1070528"/>
    <lineage>
        <taxon>unclassified sequences</taxon>
        <taxon>metagenomes</taxon>
        <taxon>organismal metagenomes</taxon>
    </lineage>
</organism>
<name>A0A6H1ZI16_9ZZZZ</name>
<dbReference type="EMBL" id="MT144030">
    <property type="protein sequence ID" value="QJA47071.1"/>
    <property type="molecule type" value="Genomic_DNA"/>
</dbReference>
<proteinExistence type="predicted"/>